<feature type="transmembrane region" description="Helical" evidence="7">
    <location>
        <begin position="12"/>
        <end position="31"/>
    </location>
</feature>
<comment type="similarity">
    <text evidence="2">Belongs to the major facilitator superfamily.</text>
</comment>
<dbReference type="InterPro" id="IPR036259">
    <property type="entry name" value="MFS_trans_sf"/>
</dbReference>
<evidence type="ECO:0000256" key="6">
    <source>
        <dbReference type="ARBA" id="ARBA00023136"/>
    </source>
</evidence>
<feature type="transmembrane region" description="Helical" evidence="7">
    <location>
        <begin position="249"/>
        <end position="266"/>
    </location>
</feature>
<keyword evidence="6 7" id="KW-0472">Membrane</keyword>
<dbReference type="AlphaFoldDB" id="A0A1D7XLX0"/>
<dbReference type="InterPro" id="IPR051788">
    <property type="entry name" value="MFS_Transporter"/>
</dbReference>
<feature type="transmembrane region" description="Helical" evidence="7">
    <location>
        <begin position="302"/>
        <end position="323"/>
    </location>
</feature>
<dbReference type="GO" id="GO:0022857">
    <property type="term" value="F:transmembrane transporter activity"/>
    <property type="evidence" value="ECO:0007669"/>
    <property type="project" value="InterPro"/>
</dbReference>
<dbReference type="SUPFAM" id="SSF103473">
    <property type="entry name" value="MFS general substrate transporter"/>
    <property type="match status" value="1"/>
</dbReference>
<dbReference type="Proteomes" id="UP000094652">
    <property type="component" value="Chromosome"/>
</dbReference>
<accession>A0A1D7XLX0</accession>
<feature type="transmembrane region" description="Helical" evidence="7">
    <location>
        <begin position="73"/>
        <end position="95"/>
    </location>
</feature>
<dbReference type="PANTHER" id="PTHR23514">
    <property type="entry name" value="BYPASS OF STOP CODON PROTEIN 6"/>
    <property type="match status" value="1"/>
</dbReference>
<reference evidence="9" key="1">
    <citation type="submission" date="2016-09" db="EMBL/GenBank/DDBJ databases">
        <title>Genomics of Clostridium taeniosporum, an organism which forms endospores with ribbon-like appendages.</title>
        <authorList>
            <person name="Walker J.R."/>
        </authorList>
    </citation>
    <scope>NUCLEOTIDE SEQUENCE [LARGE SCALE GENOMIC DNA]</scope>
    <source>
        <strain evidence="9">1/k</strain>
    </source>
</reference>
<dbReference type="GO" id="GO:0005886">
    <property type="term" value="C:plasma membrane"/>
    <property type="evidence" value="ECO:0007669"/>
    <property type="project" value="UniProtKB-SubCell"/>
</dbReference>
<evidence type="ECO:0000256" key="2">
    <source>
        <dbReference type="ARBA" id="ARBA00008335"/>
    </source>
</evidence>
<evidence type="ECO:0000256" key="5">
    <source>
        <dbReference type="ARBA" id="ARBA00022989"/>
    </source>
</evidence>
<dbReference type="PANTHER" id="PTHR23514:SF3">
    <property type="entry name" value="BYPASS OF STOP CODON PROTEIN 6"/>
    <property type="match status" value="1"/>
</dbReference>
<evidence type="ECO:0000256" key="7">
    <source>
        <dbReference type="SAM" id="Phobius"/>
    </source>
</evidence>
<dbReference type="EMBL" id="CP017253">
    <property type="protein sequence ID" value="AOR24099.1"/>
    <property type="molecule type" value="Genomic_DNA"/>
</dbReference>
<evidence type="ECO:0000256" key="3">
    <source>
        <dbReference type="ARBA" id="ARBA00022448"/>
    </source>
</evidence>
<dbReference type="STRING" id="394958.BGI42_10305"/>
<dbReference type="Gene3D" id="1.20.1250.20">
    <property type="entry name" value="MFS general substrate transporter like domains"/>
    <property type="match status" value="2"/>
</dbReference>
<dbReference type="InterPro" id="IPR011701">
    <property type="entry name" value="MFS"/>
</dbReference>
<feature type="transmembrane region" description="Helical" evidence="7">
    <location>
        <begin position="278"/>
        <end position="296"/>
    </location>
</feature>
<dbReference type="RefSeq" id="WP_069680238.1">
    <property type="nucleotide sequence ID" value="NZ_CP017253.2"/>
</dbReference>
<evidence type="ECO:0000313" key="8">
    <source>
        <dbReference type="EMBL" id="AOR24099.1"/>
    </source>
</evidence>
<feature type="transmembrane region" description="Helical" evidence="7">
    <location>
        <begin position="43"/>
        <end position="61"/>
    </location>
</feature>
<feature type="transmembrane region" description="Helical" evidence="7">
    <location>
        <begin position="384"/>
        <end position="403"/>
    </location>
</feature>
<proteinExistence type="inferred from homology"/>
<dbReference type="KEGG" id="ctae:BGI42_10305"/>
<feature type="transmembrane region" description="Helical" evidence="7">
    <location>
        <begin position="170"/>
        <end position="190"/>
    </location>
</feature>
<dbReference type="OrthoDB" id="9769325at2"/>
<gene>
    <name evidence="8" type="ORF">BGI42_10305</name>
</gene>
<evidence type="ECO:0000313" key="9">
    <source>
        <dbReference type="Proteomes" id="UP000094652"/>
    </source>
</evidence>
<keyword evidence="5 7" id="KW-1133">Transmembrane helix</keyword>
<sequence length="408" mass="44521">MKNNYKKTMYASYVGYITQAIVNNFVPLLFLTFQREFKISLDQISLLVTLNFGTQIFVDFLSARYVDKIGYRVSIVGAHIFSALGLIGLGVFPYIFSNPFIGLVISIILYAIGGGIIEVLISPIVEALPNDAKASAMSLLHSFYCWGHVFVVIISTIYFVIFGINKWNYLAIIWATIPFINAICFTRVPINIFGEEEIKLPMKSIFKLKYFCLFLLLMICSGAAEQAMSQWASVFAEAGLNVSKTIGDLFGPCLFATLMGVSRAFYGNFGEKINLEKFISFSSMLCVVSYFIAVFAPISIVSLIGCGLCGLSVGIMWPGVFSLSAKYCPQGGTSMFAFLALAGDVGCAVGPGLVGMVSSSVEKESSNIINFISNISTNNVGLKVGLLCAIVFPIIMLFSIGVLKHKRT</sequence>
<feature type="transmembrane region" description="Helical" evidence="7">
    <location>
        <begin position="210"/>
        <end position="229"/>
    </location>
</feature>
<keyword evidence="3" id="KW-0813">Transport</keyword>
<keyword evidence="4 7" id="KW-0812">Transmembrane</keyword>
<feature type="transmembrane region" description="Helical" evidence="7">
    <location>
        <begin position="143"/>
        <end position="164"/>
    </location>
</feature>
<protein>
    <submittedName>
        <fullName evidence="8">MFS transporter</fullName>
    </submittedName>
</protein>
<evidence type="ECO:0000256" key="1">
    <source>
        <dbReference type="ARBA" id="ARBA00004651"/>
    </source>
</evidence>
<organism evidence="8 9">
    <name type="scientific">Clostridium taeniosporum</name>
    <dbReference type="NCBI Taxonomy" id="394958"/>
    <lineage>
        <taxon>Bacteria</taxon>
        <taxon>Bacillati</taxon>
        <taxon>Bacillota</taxon>
        <taxon>Clostridia</taxon>
        <taxon>Eubacteriales</taxon>
        <taxon>Clostridiaceae</taxon>
        <taxon>Clostridium</taxon>
    </lineage>
</organism>
<feature type="transmembrane region" description="Helical" evidence="7">
    <location>
        <begin position="335"/>
        <end position="357"/>
    </location>
</feature>
<evidence type="ECO:0000256" key="4">
    <source>
        <dbReference type="ARBA" id="ARBA00022692"/>
    </source>
</evidence>
<feature type="transmembrane region" description="Helical" evidence="7">
    <location>
        <begin position="101"/>
        <end position="122"/>
    </location>
</feature>
<comment type="subcellular location">
    <subcellularLocation>
        <location evidence="1">Cell membrane</location>
        <topology evidence="1">Multi-pass membrane protein</topology>
    </subcellularLocation>
</comment>
<dbReference type="Pfam" id="PF07690">
    <property type="entry name" value="MFS_1"/>
    <property type="match status" value="1"/>
</dbReference>
<keyword evidence="9" id="KW-1185">Reference proteome</keyword>
<name>A0A1D7XLX0_9CLOT</name>